<sequence>MHEEVLRLLNQYKETEALMNQYINLLDEKDYAQGKIDLIKTIIADLESLLTLSK</sequence>
<reference evidence="1 2" key="1">
    <citation type="submission" date="2015-09" db="EMBL/GenBank/DDBJ databases">
        <authorList>
            <consortium name="Pathogen Informatics"/>
        </authorList>
    </citation>
    <scope>NUCLEOTIDE SEQUENCE [LARGE SCALE GENOMIC DNA]</scope>
    <source>
        <strain evidence="1 2">2789STDY5834856</strain>
    </source>
</reference>
<gene>
    <name evidence="1" type="ORF">ERS852471_01871</name>
</gene>
<name>A0A174GHG4_9CLOT</name>
<evidence type="ECO:0000313" key="2">
    <source>
        <dbReference type="Proteomes" id="UP000095594"/>
    </source>
</evidence>
<dbReference type="Proteomes" id="UP000095594">
    <property type="component" value="Unassembled WGS sequence"/>
</dbReference>
<organism evidence="1 2">
    <name type="scientific">Clostridium disporicum</name>
    <dbReference type="NCBI Taxonomy" id="84024"/>
    <lineage>
        <taxon>Bacteria</taxon>
        <taxon>Bacillati</taxon>
        <taxon>Bacillota</taxon>
        <taxon>Clostridia</taxon>
        <taxon>Eubacteriales</taxon>
        <taxon>Clostridiaceae</taxon>
        <taxon>Clostridium</taxon>
    </lineage>
</organism>
<evidence type="ECO:0000313" key="1">
    <source>
        <dbReference type="EMBL" id="CUO60319.1"/>
    </source>
</evidence>
<dbReference type="RefSeq" id="WP_172675755.1">
    <property type="nucleotide sequence ID" value="NZ_CABIXQ010000011.1"/>
</dbReference>
<protein>
    <submittedName>
        <fullName evidence="1">Uncharacterized protein</fullName>
    </submittedName>
</protein>
<dbReference type="EMBL" id="CYZX01000011">
    <property type="protein sequence ID" value="CUO60319.1"/>
    <property type="molecule type" value="Genomic_DNA"/>
</dbReference>
<accession>A0A174GHG4</accession>
<proteinExistence type="predicted"/>
<dbReference type="AlphaFoldDB" id="A0A174GHG4"/>